<dbReference type="AlphaFoldDB" id="A0A7T5UHC1"/>
<dbReference type="GO" id="GO:0000917">
    <property type="term" value="P:division septum assembly"/>
    <property type="evidence" value="ECO:0007669"/>
    <property type="project" value="UniProtKB-KW"/>
</dbReference>
<dbReference type="GO" id="GO:0030428">
    <property type="term" value="C:cell septum"/>
    <property type="evidence" value="ECO:0007669"/>
    <property type="project" value="TreeGrafter"/>
</dbReference>
<dbReference type="Proteomes" id="UP000595362">
    <property type="component" value="Chromosome"/>
</dbReference>
<evidence type="ECO:0000256" key="4">
    <source>
        <dbReference type="ARBA" id="ARBA00022618"/>
    </source>
</evidence>
<dbReference type="PANTHER" id="PTHR34981">
    <property type="entry name" value="CELL DIVISION PROTEIN ZAPA"/>
    <property type="match status" value="1"/>
</dbReference>
<evidence type="ECO:0000256" key="2">
    <source>
        <dbReference type="ARBA" id="ARBA00015195"/>
    </source>
</evidence>
<evidence type="ECO:0000313" key="11">
    <source>
        <dbReference type="Proteomes" id="UP000595362"/>
    </source>
</evidence>
<dbReference type="GO" id="GO:0043093">
    <property type="term" value="P:FtsZ-dependent cytokinesis"/>
    <property type="evidence" value="ECO:0007669"/>
    <property type="project" value="TreeGrafter"/>
</dbReference>
<dbReference type="InterPro" id="IPR042233">
    <property type="entry name" value="Cell_div_ZapA_N"/>
</dbReference>
<evidence type="ECO:0000256" key="7">
    <source>
        <dbReference type="ARBA" id="ARBA00024910"/>
    </source>
</evidence>
<proteinExistence type="predicted"/>
<evidence type="ECO:0000256" key="8">
    <source>
        <dbReference type="ARBA" id="ARBA00026068"/>
    </source>
</evidence>
<evidence type="ECO:0000256" key="5">
    <source>
        <dbReference type="ARBA" id="ARBA00023210"/>
    </source>
</evidence>
<dbReference type="Gene3D" id="3.30.160.880">
    <property type="entry name" value="Cell division protein ZapA protomer, N-terminal domain"/>
    <property type="match status" value="1"/>
</dbReference>
<name>A0A7T5UHC1_9BACT</name>
<protein>
    <recommendedName>
        <fullName evidence="2">Cell division protein ZapA</fullName>
    </recommendedName>
    <alternativeName>
        <fullName evidence="9">Z ring-associated protein ZapA</fullName>
    </alternativeName>
</protein>
<dbReference type="InterPro" id="IPR007838">
    <property type="entry name" value="Cell_div_ZapA-like"/>
</dbReference>
<accession>A0A7T5UHC1</accession>
<reference evidence="10 11" key="1">
    <citation type="submission" date="2020-07" db="EMBL/GenBank/DDBJ databases">
        <title>Huge and variable diversity of episymbiotic CPR bacteria and DPANN archaea in groundwater ecosystems.</title>
        <authorList>
            <person name="He C.Y."/>
            <person name="Keren R."/>
            <person name="Whittaker M."/>
            <person name="Farag I.F."/>
            <person name="Doudna J."/>
            <person name="Cate J.H.D."/>
            <person name="Banfield J.F."/>
        </authorList>
    </citation>
    <scope>NUCLEOTIDE SEQUENCE [LARGE SCALE GENOMIC DNA]</scope>
    <source>
        <strain evidence="10">NC_groundwater_70_Ag_B-0.1um_54_66</strain>
    </source>
</reference>
<keyword evidence="6" id="KW-0131">Cell cycle</keyword>
<keyword evidence="3" id="KW-0963">Cytoplasm</keyword>
<dbReference type="Pfam" id="PF05164">
    <property type="entry name" value="ZapA"/>
    <property type="match status" value="1"/>
</dbReference>
<dbReference type="GO" id="GO:0005829">
    <property type="term" value="C:cytosol"/>
    <property type="evidence" value="ECO:0007669"/>
    <property type="project" value="TreeGrafter"/>
</dbReference>
<dbReference type="GO" id="GO:0000921">
    <property type="term" value="P:septin ring assembly"/>
    <property type="evidence" value="ECO:0007669"/>
    <property type="project" value="TreeGrafter"/>
</dbReference>
<gene>
    <name evidence="10" type="ORF">HYS17_07920</name>
</gene>
<evidence type="ECO:0000256" key="3">
    <source>
        <dbReference type="ARBA" id="ARBA00022490"/>
    </source>
</evidence>
<dbReference type="InterPro" id="IPR036192">
    <property type="entry name" value="Cell_div_ZapA-like_sf"/>
</dbReference>
<dbReference type="PANTHER" id="PTHR34981:SF1">
    <property type="entry name" value="CELL DIVISION PROTEIN ZAPA"/>
    <property type="match status" value="1"/>
</dbReference>
<sequence length="120" mass="13322">MADVNLNIHGKAYSIACDAGQERRVAELGKYVDARLREIAAAGAASNEPHLLVLTALVLADEIYELRDMVAELRNRAPKVAQEEIEVEQRVSEEEELEILAAIEQLASRIDTVAERLQKI</sequence>
<dbReference type="EMBL" id="CP066681">
    <property type="protein sequence ID" value="QQG35463.1"/>
    <property type="molecule type" value="Genomic_DNA"/>
</dbReference>
<dbReference type="SUPFAM" id="SSF102829">
    <property type="entry name" value="Cell division protein ZapA-like"/>
    <property type="match status" value="1"/>
</dbReference>
<dbReference type="GO" id="GO:0032153">
    <property type="term" value="C:cell division site"/>
    <property type="evidence" value="ECO:0007669"/>
    <property type="project" value="TreeGrafter"/>
</dbReference>
<evidence type="ECO:0000313" key="10">
    <source>
        <dbReference type="EMBL" id="QQG35463.1"/>
    </source>
</evidence>
<evidence type="ECO:0000256" key="1">
    <source>
        <dbReference type="ARBA" id="ARBA00004496"/>
    </source>
</evidence>
<comment type="subcellular location">
    <subcellularLocation>
        <location evidence="1">Cytoplasm</location>
    </subcellularLocation>
</comment>
<keyword evidence="5" id="KW-0717">Septation</keyword>
<evidence type="ECO:0000256" key="9">
    <source>
        <dbReference type="ARBA" id="ARBA00033158"/>
    </source>
</evidence>
<organism evidence="10 11">
    <name type="scientific">Micavibrio aeruginosavorus</name>
    <dbReference type="NCBI Taxonomy" id="349221"/>
    <lineage>
        <taxon>Bacteria</taxon>
        <taxon>Pseudomonadati</taxon>
        <taxon>Bdellovibrionota</taxon>
        <taxon>Bdellovibrionia</taxon>
        <taxon>Bdellovibrionales</taxon>
        <taxon>Pseudobdellovibrionaceae</taxon>
        <taxon>Micavibrio</taxon>
    </lineage>
</organism>
<evidence type="ECO:0000256" key="6">
    <source>
        <dbReference type="ARBA" id="ARBA00023306"/>
    </source>
</evidence>
<keyword evidence="4 10" id="KW-0132">Cell division</keyword>
<comment type="subunit">
    <text evidence="8">Homodimer. Interacts with FtsZ.</text>
</comment>
<comment type="function">
    <text evidence="7">Activator of cell division through the inhibition of FtsZ GTPase activity, therefore promoting FtsZ assembly into bundles of protofilaments necessary for the formation of the division Z ring. It is recruited early at mid-cell but it is not essential for cell division.</text>
</comment>